<dbReference type="RefSeq" id="WP_145420563.1">
    <property type="nucleotide sequence ID" value="NZ_CP036526.1"/>
</dbReference>
<dbReference type="InterPro" id="IPR026022">
    <property type="entry name" value="PhoU_dom"/>
</dbReference>
<evidence type="ECO:0000313" key="9">
    <source>
        <dbReference type="EMBL" id="QDT12706.1"/>
    </source>
</evidence>
<dbReference type="OrthoDB" id="9763003at2"/>
<keyword evidence="2" id="KW-1003">Cell membrane</keyword>
<feature type="transmembrane region" description="Helical" evidence="7">
    <location>
        <begin position="6"/>
        <end position="28"/>
    </location>
</feature>
<dbReference type="GO" id="GO:0044341">
    <property type="term" value="P:sodium-dependent phosphate transport"/>
    <property type="evidence" value="ECO:0007669"/>
    <property type="project" value="InterPro"/>
</dbReference>
<dbReference type="GO" id="GO:0005886">
    <property type="term" value="C:plasma membrane"/>
    <property type="evidence" value="ECO:0007669"/>
    <property type="project" value="UniProtKB-SubCell"/>
</dbReference>
<evidence type="ECO:0000256" key="1">
    <source>
        <dbReference type="ARBA" id="ARBA00004651"/>
    </source>
</evidence>
<feature type="transmembrane region" description="Helical" evidence="7">
    <location>
        <begin position="221"/>
        <end position="240"/>
    </location>
</feature>
<gene>
    <name evidence="9" type="ORF">K239x_47180</name>
</gene>
<protein>
    <submittedName>
        <fullName evidence="9">Na+/Pi-cotransporter</fullName>
    </submittedName>
</protein>
<evidence type="ECO:0000256" key="4">
    <source>
        <dbReference type="ARBA" id="ARBA00022989"/>
    </source>
</evidence>
<keyword evidence="5 7" id="KW-0472">Membrane</keyword>
<dbReference type="EMBL" id="CP036526">
    <property type="protein sequence ID" value="QDT12706.1"/>
    <property type="molecule type" value="Genomic_DNA"/>
</dbReference>
<evidence type="ECO:0000256" key="5">
    <source>
        <dbReference type="ARBA" id="ARBA00023136"/>
    </source>
</evidence>
<dbReference type="PANTHER" id="PTHR10010:SF46">
    <property type="entry name" value="SODIUM-DEPENDENT PHOSPHATE TRANSPORT PROTEIN 2B"/>
    <property type="match status" value="1"/>
</dbReference>
<sequence length="581" mass="62855">MSLTEPVASIEIGTLITGLGGGLALFLFGMRQMTESLKTVAGSSMKNLLAKLTANRFTAALAGSIITAVIQSSSVTTVLIVGFISAGLLTLSQSIGVIIGANIGTTVTAQIIAFNVSKYGLLMIAAGFLTDIAAKNEKIKQWGMVLMGLGLVFFGMELMSNATGPLRHWPSFISAMQNMHNPLLSILIGMLFTAVVQSSSATTGIVIVLASQGLIPLESGIALLFGANIGTCVTAIISAIGRPREAVQAAWVHVIFNFGGVVIWMFFIPQFADVVRAISPSAESLGGAARLAADTPREIANAHTLFNVGNTLIFIWFTGPLSKFVDWLVPPRTALKGIAPQYLDELFLDQPAMALDQVRRELVRLAELDREMLDHAFGTVTVGTQRDIDHARKLDDDVDELYGEIILFLGKLSQKNLVDPLPKQLSDYISVANYLENVGDVIENNILIDAAKRVRRGVAVSPETIAVLRTVHEKVCWSFDRALDALRDHDQTAAMDAVKSKDQVNHLAEAATTHLSKRLVAFEPNRLAAFKLETNVIENLQRINTLTRRIGKVMQTNNQNALNVDEPHPENTDHPVSSIKS</sequence>
<dbReference type="Gene3D" id="1.20.58.220">
    <property type="entry name" value="Phosphate transport system protein phou homolog 2, domain 2"/>
    <property type="match status" value="1"/>
</dbReference>
<proteinExistence type="predicted"/>
<evidence type="ECO:0000259" key="8">
    <source>
        <dbReference type="Pfam" id="PF01895"/>
    </source>
</evidence>
<evidence type="ECO:0000256" key="7">
    <source>
        <dbReference type="SAM" id="Phobius"/>
    </source>
</evidence>
<evidence type="ECO:0000256" key="2">
    <source>
        <dbReference type="ARBA" id="ARBA00022475"/>
    </source>
</evidence>
<dbReference type="Pfam" id="PF02690">
    <property type="entry name" value="Na_Pi_cotrans"/>
    <property type="match status" value="2"/>
</dbReference>
<dbReference type="Pfam" id="PF01895">
    <property type="entry name" value="PhoU"/>
    <property type="match status" value="1"/>
</dbReference>
<keyword evidence="3 7" id="KW-0812">Transmembrane</keyword>
<dbReference type="NCBIfam" id="TIGR00704">
    <property type="entry name" value="NaPi_cotrn_rel"/>
    <property type="match status" value="1"/>
</dbReference>
<dbReference type="Proteomes" id="UP000319817">
    <property type="component" value="Chromosome"/>
</dbReference>
<dbReference type="SUPFAM" id="SSF109755">
    <property type="entry name" value="PhoU-like"/>
    <property type="match status" value="1"/>
</dbReference>
<dbReference type="InterPro" id="IPR038078">
    <property type="entry name" value="PhoU-like_sf"/>
</dbReference>
<evidence type="ECO:0000313" key="10">
    <source>
        <dbReference type="Proteomes" id="UP000319817"/>
    </source>
</evidence>
<feature type="transmembrane region" description="Helical" evidence="7">
    <location>
        <begin position="48"/>
        <end position="70"/>
    </location>
</feature>
<reference evidence="9 10" key="1">
    <citation type="submission" date="2019-02" db="EMBL/GenBank/DDBJ databases">
        <title>Deep-cultivation of Planctomycetes and their phenomic and genomic characterization uncovers novel biology.</title>
        <authorList>
            <person name="Wiegand S."/>
            <person name="Jogler M."/>
            <person name="Boedeker C."/>
            <person name="Pinto D."/>
            <person name="Vollmers J."/>
            <person name="Rivas-Marin E."/>
            <person name="Kohn T."/>
            <person name="Peeters S.H."/>
            <person name="Heuer A."/>
            <person name="Rast P."/>
            <person name="Oberbeckmann S."/>
            <person name="Bunk B."/>
            <person name="Jeske O."/>
            <person name="Meyerdierks A."/>
            <person name="Storesund J.E."/>
            <person name="Kallscheuer N."/>
            <person name="Luecker S."/>
            <person name="Lage O.M."/>
            <person name="Pohl T."/>
            <person name="Merkel B.J."/>
            <person name="Hornburger P."/>
            <person name="Mueller R.-W."/>
            <person name="Bruemmer F."/>
            <person name="Labrenz M."/>
            <person name="Spormann A.M."/>
            <person name="Op den Camp H."/>
            <person name="Overmann J."/>
            <person name="Amann R."/>
            <person name="Jetten M.S.M."/>
            <person name="Mascher T."/>
            <person name="Medema M.H."/>
            <person name="Devos D.P."/>
            <person name="Kaster A.-K."/>
            <person name="Ovreas L."/>
            <person name="Rohde M."/>
            <person name="Galperin M.Y."/>
            <person name="Jogler C."/>
        </authorList>
    </citation>
    <scope>NUCLEOTIDE SEQUENCE [LARGE SCALE GENOMIC DNA]</scope>
    <source>
        <strain evidence="9 10">K23_9</strain>
    </source>
</reference>
<keyword evidence="4 7" id="KW-1133">Transmembrane helix</keyword>
<accession>A0A517P009</accession>
<feature type="domain" description="PhoU" evidence="8">
    <location>
        <begin position="363"/>
        <end position="444"/>
    </location>
</feature>
<dbReference type="AlphaFoldDB" id="A0A517P009"/>
<dbReference type="NCBIfam" id="NF037997">
    <property type="entry name" value="Na_Pi_symport"/>
    <property type="match status" value="1"/>
</dbReference>
<dbReference type="InterPro" id="IPR004633">
    <property type="entry name" value="NaPi_cotrn-rel/YqeW-like"/>
</dbReference>
<evidence type="ECO:0000256" key="3">
    <source>
        <dbReference type="ARBA" id="ARBA00022692"/>
    </source>
</evidence>
<feature type="transmembrane region" description="Helical" evidence="7">
    <location>
        <begin position="76"/>
        <end position="99"/>
    </location>
</feature>
<feature type="transmembrane region" description="Helical" evidence="7">
    <location>
        <begin position="252"/>
        <end position="272"/>
    </location>
</feature>
<evidence type="ECO:0000256" key="6">
    <source>
        <dbReference type="SAM" id="MobiDB-lite"/>
    </source>
</evidence>
<feature type="region of interest" description="Disordered" evidence="6">
    <location>
        <begin position="560"/>
        <end position="581"/>
    </location>
</feature>
<keyword evidence="10" id="KW-1185">Reference proteome</keyword>
<dbReference type="GO" id="GO:0005436">
    <property type="term" value="F:sodium:phosphate symporter activity"/>
    <property type="evidence" value="ECO:0007669"/>
    <property type="project" value="InterPro"/>
</dbReference>
<dbReference type="PANTHER" id="PTHR10010">
    <property type="entry name" value="SOLUTE CARRIER FAMILY 34 SODIUM PHOSPHATE , MEMBER 2-RELATED"/>
    <property type="match status" value="1"/>
</dbReference>
<feature type="transmembrane region" description="Helical" evidence="7">
    <location>
        <begin position="142"/>
        <end position="162"/>
    </location>
</feature>
<feature type="transmembrane region" description="Helical" evidence="7">
    <location>
        <begin position="111"/>
        <end position="130"/>
    </location>
</feature>
<feature type="transmembrane region" description="Helical" evidence="7">
    <location>
        <begin position="183"/>
        <end position="209"/>
    </location>
</feature>
<comment type="subcellular location">
    <subcellularLocation>
        <location evidence="1">Cell membrane</location>
        <topology evidence="1">Multi-pass membrane protein</topology>
    </subcellularLocation>
</comment>
<organism evidence="9 10">
    <name type="scientific">Stieleria marina</name>
    <dbReference type="NCBI Taxonomy" id="1930275"/>
    <lineage>
        <taxon>Bacteria</taxon>
        <taxon>Pseudomonadati</taxon>
        <taxon>Planctomycetota</taxon>
        <taxon>Planctomycetia</taxon>
        <taxon>Pirellulales</taxon>
        <taxon>Pirellulaceae</taxon>
        <taxon>Stieleria</taxon>
    </lineage>
</organism>
<name>A0A517P009_9BACT</name>
<dbReference type="InterPro" id="IPR003841">
    <property type="entry name" value="Na/Pi_transpt"/>
</dbReference>